<gene>
    <name evidence="3" type="ORF">SOO65_14930</name>
</gene>
<accession>A0AAX4HL43</accession>
<keyword evidence="4" id="KW-1185">Reference proteome</keyword>
<dbReference type="AlphaFoldDB" id="A0AAX4HL43"/>
<feature type="signal peptide" evidence="1">
    <location>
        <begin position="1"/>
        <end position="18"/>
    </location>
</feature>
<dbReference type="SUPFAM" id="SSF55008">
    <property type="entry name" value="HMA, heavy metal-associated domain"/>
    <property type="match status" value="1"/>
</dbReference>
<feature type="domain" description="HMA" evidence="2">
    <location>
        <begin position="19"/>
        <end position="86"/>
    </location>
</feature>
<dbReference type="InterPro" id="IPR006121">
    <property type="entry name" value="HMA_dom"/>
</dbReference>
<reference evidence="3 4" key="1">
    <citation type="submission" date="2023-11" db="EMBL/GenBank/DDBJ databases">
        <title>Peredibacter starrii A3.12.</title>
        <authorList>
            <person name="Mitchell R.J."/>
        </authorList>
    </citation>
    <scope>NUCLEOTIDE SEQUENCE [LARGE SCALE GENOMIC DNA]</scope>
    <source>
        <strain evidence="3 4">A3.12</strain>
    </source>
</reference>
<keyword evidence="1" id="KW-0732">Signal</keyword>
<dbReference type="Pfam" id="PF00403">
    <property type="entry name" value="HMA"/>
    <property type="match status" value="1"/>
</dbReference>
<organism evidence="3 4">
    <name type="scientific">Peredibacter starrii</name>
    <dbReference type="NCBI Taxonomy" id="28202"/>
    <lineage>
        <taxon>Bacteria</taxon>
        <taxon>Pseudomonadati</taxon>
        <taxon>Bdellovibrionota</taxon>
        <taxon>Bacteriovoracia</taxon>
        <taxon>Bacteriovoracales</taxon>
        <taxon>Bacteriovoracaceae</taxon>
        <taxon>Peredibacter</taxon>
    </lineage>
</organism>
<protein>
    <submittedName>
        <fullName evidence="3">Heavy-metal-associated domain-containing protein</fullName>
    </submittedName>
</protein>
<dbReference type="CDD" id="cd00371">
    <property type="entry name" value="HMA"/>
    <property type="match status" value="1"/>
</dbReference>
<dbReference type="EMBL" id="CP139487">
    <property type="protein sequence ID" value="WPU63988.1"/>
    <property type="molecule type" value="Genomic_DNA"/>
</dbReference>
<dbReference type="Gene3D" id="3.30.70.100">
    <property type="match status" value="1"/>
</dbReference>
<evidence type="ECO:0000313" key="3">
    <source>
        <dbReference type="EMBL" id="WPU63988.1"/>
    </source>
</evidence>
<feature type="chain" id="PRO_5043713423" evidence="1">
    <location>
        <begin position="19"/>
        <end position="91"/>
    </location>
</feature>
<dbReference type="RefSeq" id="WP_321391808.1">
    <property type="nucleotide sequence ID" value="NZ_CP139487.1"/>
</dbReference>
<evidence type="ECO:0000256" key="1">
    <source>
        <dbReference type="SAM" id="SignalP"/>
    </source>
</evidence>
<dbReference type="KEGG" id="psti:SOO65_14930"/>
<dbReference type="Proteomes" id="UP001324634">
    <property type="component" value="Chromosome"/>
</dbReference>
<dbReference type="PROSITE" id="PS50846">
    <property type="entry name" value="HMA_2"/>
    <property type="match status" value="1"/>
</dbReference>
<dbReference type="InterPro" id="IPR036163">
    <property type="entry name" value="HMA_dom_sf"/>
</dbReference>
<evidence type="ECO:0000313" key="4">
    <source>
        <dbReference type="Proteomes" id="UP001324634"/>
    </source>
</evidence>
<proteinExistence type="predicted"/>
<evidence type="ECO:0000259" key="2">
    <source>
        <dbReference type="PROSITE" id="PS50846"/>
    </source>
</evidence>
<dbReference type="GO" id="GO:0046872">
    <property type="term" value="F:metal ion binding"/>
    <property type="evidence" value="ECO:0007669"/>
    <property type="project" value="InterPro"/>
</dbReference>
<sequence length="91" mass="10268">MKISSFFVGLFLSVSVFAARVEVEVNGMSCGMCIESITKEFKSTEKAENISVSLEDKKARFTEVKDKKMSDGEIRSIIKRAGYETGKIRRY</sequence>
<name>A0AAX4HL43_9BACT</name>